<feature type="non-terminal residue" evidence="1">
    <location>
        <position position="166"/>
    </location>
</feature>
<evidence type="ECO:0000313" key="1">
    <source>
        <dbReference type="EMBL" id="URD78335.1"/>
    </source>
</evidence>
<name>A0A9E7EKD0_9LILI</name>
<protein>
    <submittedName>
        <fullName evidence="1">Nitric oxide synthase-interacting protein</fullName>
    </submittedName>
</protein>
<keyword evidence="2" id="KW-1185">Reference proteome</keyword>
<evidence type="ECO:0000313" key="2">
    <source>
        <dbReference type="Proteomes" id="UP001055439"/>
    </source>
</evidence>
<dbReference type="Proteomes" id="UP001055439">
    <property type="component" value="Chromosome 10"/>
</dbReference>
<gene>
    <name evidence="1" type="ORF">MUK42_03154</name>
</gene>
<dbReference type="EMBL" id="CP097503">
    <property type="protein sequence ID" value="URD78335.1"/>
    <property type="molecule type" value="Genomic_DNA"/>
</dbReference>
<sequence>MVWIRRGRSRDAAAALEEQQLPCILHQRGEAQARIRHAAGARLGRDSIRPSDPYFLCLKHLIHPLFYQKGHLLCKECILECLLAQKDIKRKEELDPPGHGDRWRIAETSNENLKMRRELHRDIWKAWLVGLIFVRLQVSYGSIHQQVEANALSSRQCWINNHTILS</sequence>
<dbReference type="AlphaFoldDB" id="A0A9E7EKD0"/>
<organism evidence="1 2">
    <name type="scientific">Musa troglodytarum</name>
    <name type="common">fe'i banana</name>
    <dbReference type="NCBI Taxonomy" id="320322"/>
    <lineage>
        <taxon>Eukaryota</taxon>
        <taxon>Viridiplantae</taxon>
        <taxon>Streptophyta</taxon>
        <taxon>Embryophyta</taxon>
        <taxon>Tracheophyta</taxon>
        <taxon>Spermatophyta</taxon>
        <taxon>Magnoliopsida</taxon>
        <taxon>Liliopsida</taxon>
        <taxon>Zingiberales</taxon>
        <taxon>Musaceae</taxon>
        <taxon>Musa</taxon>
    </lineage>
</organism>
<proteinExistence type="predicted"/>
<accession>A0A9E7EKD0</accession>
<reference evidence="1" key="1">
    <citation type="submission" date="2022-05" db="EMBL/GenBank/DDBJ databases">
        <title>The Musa troglodytarum L. genome provides insights into the mechanism of non-climacteric behaviour and enrichment of carotenoids.</title>
        <authorList>
            <person name="Wang J."/>
        </authorList>
    </citation>
    <scope>NUCLEOTIDE SEQUENCE</scope>
    <source>
        <tissue evidence="1">Leaf</tissue>
    </source>
</reference>